<protein>
    <submittedName>
        <fullName evidence="1">Uncharacterized protein</fullName>
    </submittedName>
</protein>
<evidence type="ECO:0000313" key="1">
    <source>
        <dbReference type="EMBL" id="KIO23632.1"/>
    </source>
</evidence>
<proteinExistence type="predicted"/>
<evidence type="ECO:0000313" key="2">
    <source>
        <dbReference type="Proteomes" id="UP000054248"/>
    </source>
</evidence>
<dbReference type="AlphaFoldDB" id="A0A0C3LQC1"/>
<reference evidence="2" key="2">
    <citation type="submission" date="2015-01" db="EMBL/GenBank/DDBJ databases">
        <title>Evolutionary Origins and Diversification of the Mycorrhizal Mutualists.</title>
        <authorList>
            <consortium name="DOE Joint Genome Institute"/>
            <consortium name="Mycorrhizal Genomics Consortium"/>
            <person name="Kohler A."/>
            <person name="Kuo A."/>
            <person name="Nagy L.G."/>
            <person name="Floudas D."/>
            <person name="Copeland A."/>
            <person name="Barry K.W."/>
            <person name="Cichocki N."/>
            <person name="Veneault-Fourrey C."/>
            <person name="LaButti K."/>
            <person name="Lindquist E.A."/>
            <person name="Lipzen A."/>
            <person name="Lundell T."/>
            <person name="Morin E."/>
            <person name="Murat C."/>
            <person name="Riley R."/>
            <person name="Ohm R."/>
            <person name="Sun H."/>
            <person name="Tunlid A."/>
            <person name="Henrissat B."/>
            <person name="Grigoriev I.V."/>
            <person name="Hibbett D.S."/>
            <person name="Martin F."/>
        </authorList>
    </citation>
    <scope>NUCLEOTIDE SEQUENCE [LARGE SCALE GENOMIC DNA]</scope>
    <source>
        <strain evidence="2">MUT 4182</strain>
    </source>
</reference>
<sequence length="101" mass="11292">MVAIRLLLPQLLEYHVRLQISHRSSVTQVGRQGGYAAPPVHHHRIGPLVVEFHLLSALGLGINPPCSFSVAAYGPSTFNPLKWVDRRRTYLPPISILLNKH</sequence>
<reference evidence="1 2" key="1">
    <citation type="submission" date="2014-04" db="EMBL/GenBank/DDBJ databases">
        <authorList>
            <consortium name="DOE Joint Genome Institute"/>
            <person name="Kuo A."/>
            <person name="Girlanda M."/>
            <person name="Perotto S."/>
            <person name="Kohler A."/>
            <person name="Nagy L.G."/>
            <person name="Floudas D."/>
            <person name="Copeland A."/>
            <person name="Barry K.W."/>
            <person name="Cichocki N."/>
            <person name="Veneault-Fourrey C."/>
            <person name="LaButti K."/>
            <person name="Lindquist E.A."/>
            <person name="Lipzen A."/>
            <person name="Lundell T."/>
            <person name="Morin E."/>
            <person name="Murat C."/>
            <person name="Sun H."/>
            <person name="Tunlid A."/>
            <person name="Henrissat B."/>
            <person name="Grigoriev I.V."/>
            <person name="Hibbett D.S."/>
            <person name="Martin F."/>
            <person name="Nordberg H.P."/>
            <person name="Cantor M.N."/>
            <person name="Hua S.X."/>
        </authorList>
    </citation>
    <scope>NUCLEOTIDE SEQUENCE [LARGE SCALE GENOMIC DNA]</scope>
    <source>
        <strain evidence="1 2">MUT 4182</strain>
    </source>
</reference>
<dbReference type="EMBL" id="KN823080">
    <property type="protein sequence ID" value="KIO23632.1"/>
    <property type="molecule type" value="Genomic_DNA"/>
</dbReference>
<organism evidence="1 2">
    <name type="scientific">Tulasnella calospora MUT 4182</name>
    <dbReference type="NCBI Taxonomy" id="1051891"/>
    <lineage>
        <taxon>Eukaryota</taxon>
        <taxon>Fungi</taxon>
        <taxon>Dikarya</taxon>
        <taxon>Basidiomycota</taxon>
        <taxon>Agaricomycotina</taxon>
        <taxon>Agaricomycetes</taxon>
        <taxon>Cantharellales</taxon>
        <taxon>Tulasnellaceae</taxon>
        <taxon>Tulasnella</taxon>
    </lineage>
</organism>
<accession>A0A0C3LQC1</accession>
<gene>
    <name evidence="1" type="ORF">M407DRAFT_244719</name>
</gene>
<keyword evidence="2" id="KW-1185">Reference proteome</keyword>
<dbReference type="Proteomes" id="UP000054248">
    <property type="component" value="Unassembled WGS sequence"/>
</dbReference>
<dbReference type="HOGENOM" id="CLU_2293759_0_0_1"/>
<name>A0A0C3LQC1_9AGAM</name>